<dbReference type="Gene3D" id="3.40.50.300">
    <property type="entry name" value="P-loop containing nucleotide triphosphate hydrolases"/>
    <property type="match status" value="2"/>
</dbReference>
<comment type="catalytic activity">
    <reaction evidence="6">
        <text>dCMP + ATP = dCDP + ADP</text>
        <dbReference type="Rhea" id="RHEA:25094"/>
        <dbReference type="ChEBI" id="CHEBI:30616"/>
        <dbReference type="ChEBI" id="CHEBI:57566"/>
        <dbReference type="ChEBI" id="CHEBI:58593"/>
        <dbReference type="ChEBI" id="CHEBI:456216"/>
        <dbReference type="EC" id="2.7.4.25"/>
    </reaction>
</comment>
<keyword evidence="3" id="KW-0547">Nucleotide-binding</keyword>
<dbReference type="EMBL" id="CAJVPS010000024">
    <property type="protein sequence ID" value="CAG8442444.1"/>
    <property type="molecule type" value="Genomic_DNA"/>
</dbReference>
<dbReference type="GO" id="GO:0036431">
    <property type="term" value="F:dCMP kinase activity"/>
    <property type="evidence" value="ECO:0007669"/>
    <property type="project" value="InterPro"/>
</dbReference>
<protein>
    <recommendedName>
        <fullName evidence="1">(d)CMP kinase</fullName>
        <ecNumber evidence="1">2.7.4.25</ecNumber>
    </recommendedName>
</protein>
<dbReference type="Pfam" id="PF00004">
    <property type="entry name" value="AAA"/>
    <property type="match status" value="1"/>
</dbReference>
<dbReference type="Pfam" id="PF02224">
    <property type="entry name" value="Cytidylate_kin"/>
    <property type="match status" value="1"/>
</dbReference>
<dbReference type="EC" id="2.7.4.25" evidence="1"/>
<accession>A0A9N8V9C6</accession>
<dbReference type="PANTHER" id="PTHR43718">
    <property type="entry name" value="LON PROTEASE"/>
    <property type="match status" value="1"/>
</dbReference>
<evidence type="ECO:0000256" key="2">
    <source>
        <dbReference type="ARBA" id="ARBA00022679"/>
    </source>
</evidence>
<feature type="domain" description="AAA+ ATPase" evidence="8">
    <location>
        <begin position="1"/>
        <end position="161"/>
    </location>
</feature>
<dbReference type="Proteomes" id="UP000789508">
    <property type="component" value="Unassembled WGS sequence"/>
</dbReference>
<comment type="catalytic activity">
    <reaction evidence="7">
        <text>CMP + ATP = CDP + ADP</text>
        <dbReference type="Rhea" id="RHEA:11600"/>
        <dbReference type="ChEBI" id="CHEBI:30616"/>
        <dbReference type="ChEBI" id="CHEBI:58069"/>
        <dbReference type="ChEBI" id="CHEBI:60377"/>
        <dbReference type="ChEBI" id="CHEBI:456216"/>
        <dbReference type="EC" id="2.7.4.25"/>
    </reaction>
</comment>
<organism evidence="9 10">
    <name type="scientific">Ambispora leptoticha</name>
    <dbReference type="NCBI Taxonomy" id="144679"/>
    <lineage>
        <taxon>Eukaryota</taxon>
        <taxon>Fungi</taxon>
        <taxon>Fungi incertae sedis</taxon>
        <taxon>Mucoromycota</taxon>
        <taxon>Glomeromycotina</taxon>
        <taxon>Glomeromycetes</taxon>
        <taxon>Archaeosporales</taxon>
        <taxon>Ambisporaceae</taxon>
        <taxon>Ambispora</taxon>
    </lineage>
</organism>
<evidence type="ECO:0000256" key="5">
    <source>
        <dbReference type="ARBA" id="ARBA00022840"/>
    </source>
</evidence>
<sequence length="490" mass="55991">MKINIAIDGPAGSGKTTLGREFVQRINYQFLDSGLFYRYFAKLLTENGYNSSEREKVIEFCFQKKIVIAKDPQNFFQELEKQYTVLSQPEISNLASLFSPIQELRQIIRELIRELVKNKGFVVVGRDMTFKVLPEAEVKIFLTANQSKRVERRYQQLEKSLKSLSLEEGGGSQRKETLEYRIKKIDELISVYQTVPTSTFSLSEAEKILDQQVGFTEQKRKILEILETEEFRRSKNVQKSSSVLCFVGPVGTGKTTFSKLLAQALKKKFFLIPLGGLSTSADLVGASENSSGTEIGQLTKSLIESKASNPVILLDEIDKTKPFIHDLLIKVLDLEQNQAVLDYYLDVKIDFSQVTFVVTANDKDKIPVYLRSRMTMVELPEYSDEQKKEIASKIIQNFFSQNPTLNSKNFEITSEALERLIAKTKEKGVRQLKTAFDYIFNYCILQWTREAKRGESEGKIVINDELIAQIILHDFPNVDQEEKKDKPSSN</sequence>
<dbReference type="InterPro" id="IPR011994">
    <property type="entry name" value="Cytidylate_kinase_dom"/>
</dbReference>
<dbReference type="GO" id="GO:0016887">
    <property type="term" value="F:ATP hydrolysis activity"/>
    <property type="evidence" value="ECO:0007669"/>
    <property type="project" value="InterPro"/>
</dbReference>
<evidence type="ECO:0000313" key="9">
    <source>
        <dbReference type="EMBL" id="CAG8442444.1"/>
    </source>
</evidence>
<evidence type="ECO:0000313" key="10">
    <source>
        <dbReference type="Proteomes" id="UP000789508"/>
    </source>
</evidence>
<dbReference type="Gene3D" id="1.10.8.60">
    <property type="match status" value="1"/>
</dbReference>
<dbReference type="InterPro" id="IPR001270">
    <property type="entry name" value="ClpA/B"/>
</dbReference>
<keyword evidence="2" id="KW-0808">Transferase</keyword>
<name>A0A9N8V9C6_9GLOM</name>
<keyword evidence="10" id="KW-1185">Reference proteome</keyword>
<evidence type="ECO:0000259" key="8">
    <source>
        <dbReference type="SMART" id="SM00382"/>
    </source>
</evidence>
<dbReference type="GO" id="GO:0006515">
    <property type="term" value="P:protein quality control for misfolded or incompletely synthesized proteins"/>
    <property type="evidence" value="ECO:0007669"/>
    <property type="project" value="TreeGrafter"/>
</dbReference>
<dbReference type="InterPro" id="IPR027065">
    <property type="entry name" value="Lon_Prtase"/>
</dbReference>
<evidence type="ECO:0000256" key="7">
    <source>
        <dbReference type="ARBA" id="ARBA00048478"/>
    </source>
</evidence>
<dbReference type="GO" id="GO:0005524">
    <property type="term" value="F:ATP binding"/>
    <property type="evidence" value="ECO:0007669"/>
    <property type="project" value="UniProtKB-KW"/>
</dbReference>
<dbReference type="GO" id="GO:0004176">
    <property type="term" value="F:ATP-dependent peptidase activity"/>
    <property type="evidence" value="ECO:0007669"/>
    <property type="project" value="InterPro"/>
</dbReference>
<keyword evidence="5" id="KW-0067">ATP-binding</keyword>
<dbReference type="InterPro" id="IPR027417">
    <property type="entry name" value="P-loop_NTPase"/>
</dbReference>
<evidence type="ECO:0000256" key="4">
    <source>
        <dbReference type="ARBA" id="ARBA00022777"/>
    </source>
</evidence>
<evidence type="ECO:0000256" key="1">
    <source>
        <dbReference type="ARBA" id="ARBA00012906"/>
    </source>
</evidence>
<feature type="domain" description="AAA+ ATPase" evidence="8">
    <location>
        <begin position="240"/>
        <end position="381"/>
    </location>
</feature>
<comment type="caution">
    <text evidence="9">The sequence shown here is derived from an EMBL/GenBank/DDBJ whole genome shotgun (WGS) entry which is preliminary data.</text>
</comment>
<keyword evidence="4" id="KW-0418">Kinase</keyword>
<dbReference type="AlphaFoldDB" id="A0A9N8V9C6"/>
<gene>
    <name evidence="9" type="ORF">ALEPTO_LOCUS425</name>
</gene>
<dbReference type="InterPro" id="IPR003593">
    <property type="entry name" value="AAA+_ATPase"/>
</dbReference>
<evidence type="ECO:0000256" key="6">
    <source>
        <dbReference type="ARBA" id="ARBA00047615"/>
    </source>
</evidence>
<dbReference type="PRINTS" id="PR00300">
    <property type="entry name" value="CLPPROTEASEA"/>
</dbReference>
<evidence type="ECO:0000256" key="3">
    <source>
        <dbReference type="ARBA" id="ARBA00022741"/>
    </source>
</evidence>
<dbReference type="GO" id="GO:0006139">
    <property type="term" value="P:nucleobase-containing compound metabolic process"/>
    <property type="evidence" value="ECO:0007669"/>
    <property type="project" value="InterPro"/>
</dbReference>
<dbReference type="SUPFAM" id="SSF52540">
    <property type="entry name" value="P-loop containing nucleoside triphosphate hydrolases"/>
    <property type="match status" value="2"/>
</dbReference>
<dbReference type="GO" id="GO:0004252">
    <property type="term" value="F:serine-type endopeptidase activity"/>
    <property type="evidence" value="ECO:0007669"/>
    <property type="project" value="InterPro"/>
</dbReference>
<reference evidence="9" key="1">
    <citation type="submission" date="2021-06" db="EMBL/GenBank/DDBJ databases">
        <authorList>
            <person name="Kallberg Y."/>
            <person name="Tangrot J."/>
            <person name="Rosling A."/>
        </authorList>
    </citation>
    <scope>NUCLEOTIDE SEQUENCE</scope>
    <source>
        <strain evidence="9">FL130A</strain>
    </source>
</reference>
<dbReference type="PANTHER" id="PTHR43718:SF2">
    <property type="entry name" value="LON PROTEASE HOMOLOG, MITOCHONDRIAL"/>
    <property type="match status" value="1"/>
</dbReference>
<dbReference type="OrthoDB" id="10263145at2759"/>
<proteinExistence type="predicted"/>
<dbReference type="CDD" id="cd02020">
    <property type="entry name" value="CMPK"/>
    <property type="match status" value="1"/>
</dbReference>
<dbReference type="InterPro" id="IPR003959">
    <property type="entry name" value="ATPase_AAA_core"/>
</dbReference>
<dbReference type="SMART" id="SM00382">
    <property type="entry name" value="AAA"/>
    <property type="match status" value="2"/>
</dbReference>